<dbReference type="FunFam" id="3.30.1390.10:FF:000001">
    <property type="entry name" value="50S ribosomal protein L7/L12"/>
    <property type="match status" value="1"/>
</dbReference>
<proteinExistence type="inferred from homology"/>
<keyword evidence="6" id="KW-1185">Reference proteome</keyword>
<dbReference type="EMBL" id="NWUJ01000015">
    <property type="protein sequence ID" value="PFH31422.1"/>
    <property type="molecule type" value="Genomic_DNA"/>
</dbReference>
<accession>A0A2A9M7T4</accession>
<dbReference type="Proteomes" id="UP000224006">
    <property type="component" value="Unassembled WGS sequence"/>
</dbReference>
<dbReference type="GeneID" id="40307909"/>
<dbReference type="HAMAP" id="MF_00368">
    <property type="entry name" value="Ribosomal_bL12"/>
    <property type="match status" value="1"/>
</dbReference>
<keyword evidence="3" id="KW-0687">Ribonucleoprotein</keyword>
<dbReference type="AlphaFoldDB" id="A0A2A9M7T4"/>
<dbReference type="InterPro" id="IPR013823">
    <property type="entry name" value="Ribosomal_bL12_C"/>
</dbReference>
<protein>
    <submittedName>
        <fullName evidence="5">Ribosomal protein l7/l12 c-terminal domain-containing protein</fullName>
    </submittedName>
</protein>
<organism evidence="5 6">
    <name type="scientific">Besnoitia besnoiti</name>
    <name type="common">Apicomplexan protozoan</name>
    <dbReference type="NCBI Taxonomy" id="94643"/>
    <lineage>
        <taxon>Eukaryota</taxon>
        <taxon>Sar</taxon>
        <taxon>Alveolata</taxon>
        <taxon>Apicomplexa</taxon>
        <taxon>Conoidasida</taxon>
        <taxon>Coccidia</taxon>
        <taxon>Eucoccidiorida</taxon>
        <taxon>Eimeriorina</taxon>
        <taxon>Sarcocystidae</taxon>
        <taxon>Besnoitia</taxon>
    </lineage>
</organism>
<dbReference type="SUPFAM" id="SSF54736">
    <property type="entry name" value="ClpS-like"/>
    <property type="match status" value="1"/>
</dbReference>
<dbReference type="STRING" id="94643.A0A2A9M7T4"/>
<evidence type="ECO:0000313" key="6">
    <source>
        <dbReference type="Proteomes" id="UP000224006"/>
    </source>
</evidence>
<dbReference type="GO" id="GO:0006412">
    <property type="term" value="P:translation"/>
    <property type="evidence" value="ECO:0007669"/>
    <property type="project" value="InterPro"/>
</dbReference>
<dbReference type="InterPro" id="IPR000206">
    <property type="entry name" value="Ribosomal_bL12"/>
</dbReference>
<dbReference type="GO" id="GO:1990904">
    <property type="term" value="C:ribonucleoprotein complex"/>
    <property type="evidence" value="ECO:0007669"/>
    <property type="project" value="UniProtKB-KW"/>
</dbReference>
<dbReference type="RefSeq" id="XP_029215431.1">
    <property type="nucleotide sequence ID" value="XM_029361531.1"/>
</dbReference>
<dbReference type="PROSITE" id="PS51257">
    <property type="entry name" value="PROKAR_LIPOPROTEIN"/>
    <property type="match status" value="1"/>
</dbReference>
<dbReference type="GO" id="GO:0003735">
    <property type="term" value="F:structural constituent of ribosome"/>
    <property type="evidence" value="ECO:0007669"/>
    <property type="project" value="InterPro"/>
</dbReference>
<dbReference type="CDD" id="cd00387">
    <property type="entry name" value="Ribosomal_L7_L12"/>
    <property type="match status" value="1"/>
</dbReference>
<dbReference type="OrthoDB" id="332800at2759"/>
<dbReference type="PANTHER" id="PTHR45987:SF4">
    <property type="entry name" value="LARGE RIBOSOMAL SUBUNIT PROTEIN BL12M"/>
    <property type="match status" value="1"/>
</dbReference>
<reference evidence="5 6" key="1">
    <citation type="submission" date="2017-09" db="EMBL/GenBank/DDBJ databases">
        <title>Genome sequencing of Besnoitia besnoiti strain Bb-Ger1.</title>
        <authorList>
            <person name="Schares G."/>
            <person name="Venepally P."/>
            <person name="Lorenzi H.A."/>
        </authorList>
    </citation>
    <scope>NUCLEOTIDE SEQUENCE [LARGE SCALE GENOMIC DNA]</scope>
    <source>
        <strain evidence="5 6">Bb-Ger1</strain>
    </source>
</reference>
<sequence>MAAKAVAGVSFLSLSCPRTHRALIWARQGLGRGFAVSTACIGLVQSIPTKWHYLVPPASFATASAASFDIFQKLKDPPEAGEEDDAAAKKRKPSDRVIRLVDEVMNLTLIEAADLCDLCQEKLAERSGGPTFNAAAVAGRTPFPHPASMFAGMVMPGMMGSMAAPGGMMPPAAGAVPTACAAVGNAAQAAATEVPAENKTEKKEEAKAAFSIKLLGFDAPKKVAVVKEVRAITALGLKESKDLVEQAPKIIKKAVPAAEAEALKVKLEAAGAQVLLE</sequence>
<dbReference type="GO" id="GO:0003729">
    <property type="term" value="F:mRNA binding"/>
    <property type="evidence" value="ECO:0007669"/>
    <property type="project" value="TreeGrafter"/>
</dbReference>
<dbReference type="KEGG" id="bbes:BESB_028570"/>
<comment type="caution">
    <text evidence="5">The sequence shown here is derived from an EMBL/GenBank/DDBJ whole genome shotgun (WGS) entry which is preliminary data.</text>
</comment>
<dbReference type="Pfam" id="PF00542">
    <property type="entry name" value="Ribosomal_L12"/>
    <property type="match status" value="1"/>
</dbReference>
<dbReference type="PANTHER" id="PTHR45987">
    <property type="entry name" value="39S RIBOSOMAL PROTEIN L12"/>
    <property type="match status" value="1"/>
</dbReference>
<evidence type="ECO:0000256" key="1">
    <source>
        <dbReference type="ARBA" id="ARBA00007197"/>
    </source>
</evidence>
<comment type="similarity">
    <text evidence="1">Belongs to the bacterial ribosomal protein bL12 family.</text>
</comment>
<evidence type="ECO:0000259" key="4">
    <source>
        <dbReference type="Pfam" id="PF00542"/>
    </source>
</evidence>
<evidence type="ECO:0000313" key="5">
    <source>
        <dbReference type="EMBL" id="PFH31422.1"/>
    </source>
</evidence>
<dbReference type="GO" id="GO:0005840">
    <property type="term" value="C:ribosome"/>
    <property type="evidence" value="ECO:0007669"/>
    <property type="project" value="UniProtKB-KW"/>
</dbReference>
<dbReference type="Gene3D" id="3.30.1390.10">
    <property type="match status" value="1"/>
</dbReference>
<feature type="domain" description="Large ribosomal subunit protein bL12 C-terminal" evidence="4">
    <location>
        <begin position="210"/>
        <end position="276"/>
    </location>
</feature>
<evidence type="ECO:0000256" key="2">
    <source>
        <dbReference type="ARBA" id="ARBA00022980"/>
    </source>
</evidence>
<gene>
    <name evidence="5" type="ORF">BESB_028570</name>
</gene>
<dbReference type="InterPro" id="IPR014719">
    <property type="entry name" value="Ribosomal_bL12_C/ClpS-like"/>
</dbReference>
<evidence type="ECO:0000256" key="3">
    <source>
        <dbReference type="ARBA" id="ARBA00023274"/>
    </source>
</evidence>
<dbReference type="VEuPathDB" id="ToxoDB:BESB_028570"/>
<name>A0A2A9M7T4_BESBE</name>
<keyword evidence="2 5" id="KW-0689">Ribosomal protein</keyword>